<evidence type="ECO:0000313" key="2">
    <source>
        <dbReference type="Proteomes" id="UP001501126"/>
    </source>
</evidence>
<organism evidence="1 2">
    <name type="scientific">Wandonia haliotis</name>
    <dbReference type="NCBI Taxonomy" id="574963"/>
    <lineage>
        <taxon>Bacteria</taxon>
        <taxon>Pseudomonadati</taxon>
        <taxon>Bacteroidota</taxon>
        <taxon>Flavobacteriia</taxon>
        <taxon>Flavobacteriales</taxon>
        <taxon>Crocinitomicaceae</taxon>
        <taxon>Wandonia</taxon>
    </lineage>
</organism>
<gene>
    <name evidence="1" type="ORF">GCM10009118_31050</name>
</gene>
<protein>
    <submittedName>
        <fullName evidence="1">DUF1697 domain-containing protein</fullName>
    </submittedName>
</protein>
<dbReference type="PIRSF" id="PIRSF008502">
    <property type="entry name" value="UCP008502"/>
    <property type="match status" value="1"/>
</dbReference>
<dbReference type="Pfam" id="PF08002">
    <property type="entry name" value="DUF1697"/>
    <property type="match status" value="1"/>
</dbReference>
<dbReference type="Gene3D" id="3.30.70.1280">
    <property type="entry name" value="SP0830-like domains"/>
    <property type="match status" value="1"/>
</dbReference>
<dbReference type="PANTHER" id="PTHR36439:SF1">
    <property type="entry name" value="DUF1697 DOMAIN-CONTAINING PROTEIN"/>
    <property type="match status" value="1"/>
</dbReference>
<dbReference type="PANTHER" id="PTHR36439">
    <property type="entry name" value="BLL4334 PROTEIN"/>
    <property type="match status" value="1"/>
</dbReference>
<evidence type="ECO:0000313" key="1">
    <source>
        <dbReference type="EMBL" id="GAA0876695.1"/>
    </source>
</evidence>
<name>A0ABP3Y585_9FLAO</name>
<dbReference type="Gene3D" id="3.30.70.1260">
    <property type="entry name" value="bacterial protein sp0830 like"/>
    <property type="match status" value="1"/>
</dbReference>
<keyword evidence="2" id="KW-1185">Reference proteome</keyword>
<dbReference type="EMBL" id="BAAAFH010000022">
    <property type="protein sequence ID" value="GAA0876695.1"/>
    <property type="molecule type" value="Genomic_DNA"/>
</dbReference>
<proteinExistence type="predicted"/>
<comment type="caution">
    <text evidence="1">The sequence shown here is derived from an EMBL/GenBank/DDBJ whole genome shotgun (WGS) entry which is preliminary data.</text>
</comment>
<reference evidence="2" key="1">
    <citation type="journal article" date="2019" name="Int. J. Syst. Evol. Microbiol.">
        <title>The Global Catalogue of Microorganisms (GCM) 10K type strain sequencing project: providing services to taxonomists for standard genome sequencing and annotation.</title>
        <authorList>
            <consortium name="The Broad Institute Genomics Platform"/>
            <consortium name="The Broad Institute Genome Sequencing Center for Infectious Disease"/>
            <person name="Wu L."/>
            <person name="Ma J."/>
        </authorList>
    </citation>
    <scope>NUCLEOTIDE SEQUENCE [LARGE SCALE GENOMIC DNA]</scope>
    <source>
        <strain evidence="2">JCM 16083</strain>
    </source>
</reference>
<dbReference type="InterPro" id="IPR012545">
    <property type="entry name" value="DUF1697"/>
</dbReference>
<accession>A0ABP3Y585</accession>
<dbReference type="Proteomes" id="UP001501126">
    <property type="component" value="Unassembled WGS sequence"/>
</dbReference>
<dbReference type="SUPFAM" id="SSF160379">
    <property type="entry name" value="SP0830-like"/>
    <property type="match status" value="1"/>
</dbReference>
<sequence>MADLTACFMKMGFDQVTTYIQSGNVLFLSEENDKDKLTSLIEKTLSDTFDYQSKIVLLSHLQLEEVIKTAPPSFGKDTDTYKFDVLFIKPPLTSQQAIDRIQLKEGVDQVAEGKHVVYMSRLKAQASQSSLIKLSANPVYQQITVRNWNTTTKLWELAQKITEK</sequence>